<sequence>MTTPPHPLKLASRPHAPPPGTGDVVTDAITDTITGVTDGVTVAVTPSPER</sequence>
<dbReference type="KEGG" id="tra:Trad_2866"/>
<evidence type="ECO:0000313" key="3">
    <source>
        <dbReference type="Proteomes" id="UP000000379"/>
    </source>
</evidence>
<dbReference type="AlphaFoldDB" id="D7CVQ4"/>
<accession>D7CVQ4</accession>
<reference evidence="3" key="1">
    <citation type="submission" date="2010-05" db="EMBL/GenBank/DDBJ databases">
        <title>The complete genome of Truepera radiovictris DSM 17093.</title>
        <authorList>
            <consortium name="US DOE Joint Genome Institute (JGI-PGF)"/>
            <person name="Lucas S."/>
            <person name="Copeland A."/>
            <person name="Lapidus A."/>
            <person name="Glavina del Rio T."/>
            <person name="Dalin E."/>
            <person name="Tice H."/>
            <person name="Bruce D."/>
            <person name="Goodwin L."/>
            <person name="Pitluck S."/>
            <person name="Kyrpides N."/>
            <person name="Mavromatis K."/>
            <person name="Ovchinnikova G."/>
            <person name="Munk A.C."/>
            <person name="Detter J.C."/>
            <person name="Han C."/>
            <person name="Tapia R."/>
            <person name="Land M."/>
            <person name="Hauser L."/>
            <person name="Markowitz V."/>
            <person name="Cheng J.-F."/>
            <person name="Hugenholtz P."/>
            <person name="Woyke T."/>
            <person name="Wu D."/>
            <person name="Tindall B."/>
            <person name="Pomrenke H.G."/>
            <person name="Brambilla E."/>
            <person name="Klenk H.-P."/>
            <person name="Eisen J.A."/>
        </authorList>
    </citation>
    <scope>NUCLEOTIDE SEQUENCE [LARGE SCALE GENOMIC DNA]</scope>
    <source>
        <strain evidence="3">DSM 17093 / CIP 108686 / LMG 22925 / RQ-24</strain>
    </source>
</reference>
<dbReference type="Proteomes" id="UP000000379">
    <property type="component" value="Chromosome"/>
</dbReference>
<evidence type="ECO:0000313" key="2">
    <source>
        <dbReference type="EMBL" id="ADI15965.1"/>
    </source>
</evidence>
<feature type="region of interest" description="Disordered" evidence="1">
    <location>
        <begin position="1"/>
        <end position="21"/>
    </location>
</feature>
<organism evidence="2 3">
    <name type="scientific">Truepera radiovictrix (strain DSM 17093 / CIP 108686 / LMG 22925 / RQ-24)</name>
    <dbReference type="NCBI Taxonomy" id="649638"/>
    <lineage>
        <taxon>Bacteria</taxon>
        <taxon>Thermotogati</taxon>
        <taxon>Deinococcota</taxon>
        <taxon>Deinococci</taxon>
        <taxon>Trueperales</taxon>
        <taxon>Trueperaceae</taxon>
        <taxon>Truepera</taxon>
    </lineage>
</organism>
<protein>
    <submittedName>
        <fullName evidence="2">Uncharacterized protein</fullName>
    </submittedName>
</protein>
<proteinExistence type="predicted"/>
<dbReference type="RefSeq" id="WP_013179324.1">
    <property type="nucleotide sequence ID" value="NC_014221.1"/>
</dbReference>
<gene>
    <name evidence="2" type="ordered locus">Trad_2866</name>
</gene>
<dbReference type="EMBL" id="CP002049">
    <property type="protein sequence ID" value="ADI15965.1"/>
    <property type="molecule type" value="Genomic_DNA"/>
</dbReference>
<name>D7CVQ4_TRURR</name>
<dbReference type="HOGENOM" id="CLU_3123904_0_0_0"/>
<keyword evidence="3" id="KW-1185">Reference proteome</keyword>
<evidence type="ECO:0000256" key="1">
    <source>
        <dbReference type="SAM" id="MobiDB-lite"/>
    </source>
</evidence>
<dbReference type="STRING" id="649638.Trad_2866"/>
<reference evidence="2 3" key="2">
    <citation type="journal article" date="2011" name="Stand. Genomic Sci.">
        <title>Complete genome sequence of Truepera radiovictrix type strain (RQ-24).</title>
        <authorList>
            <person name="Ivanova N."/>
            <person name="Rohde C."/>
            <person name="Munk C."/>
            <person name="Nolan M."/>
            <person name="Lucas S."/>
            <person name="Del Rio T.G."/>
            <person name="Tice H."/>
            <person name="Deshpande S."/>
            <person name="Cheng J.F."/>
            <person name="Tapia R."/>
            <person name="Han C."/>
            <person name="Goodwin L."/>
            <person name="Pitluck S."/>
            <person name="Liolios K."/>
            <person name="Mavromatis K."/>
            <person name="Mikhailova N."/>
            <person name="Pati A."/>
            <person name="Chen A."/>
            <person name="Palaniappan K."/>
            <person name="Land M."/>
            <person name="Hauser L."/>
            <person name="Chang Y.J."/>
            <person name="Jeffries C.D."/>
            <person name="Brambilla E."/>
            <person name="Rohde M."/>
            <person name="Goker M."/>
            <person name="Tindall B.J."/>
            <person name="Woyke T."/>
            <person name="Bristow J."/>
            <person name="Eisen J.A."/>
            <person name="Markowitz V."/>
            <person name="Hugenholtz P."/>
            <person name="Kyrpides N.C."/>
            <person name="Klenk H.P."/>
            <person name="Lapidus A."/>
        </authorList>
    </citation>
    <scope>NUCLEOTIDE SEQUENCE [LARGE SCALE GENOMIC DNA]</scope>
    <source>
        <strain evidence="3">DSM 17093 / CIP 108686 / LMG 22925 / RQ-24</strain>
    </source>
</reference>